<dbReference type="RefSeq" id="XP_002635829.1">
    <property type="nucleotide sequence ID" value="XM_002635783.1"/>
</dbReference>
<proteinExistence type="predicted"/>
<dbReference type="GeneID" id="8577823"/>
<evidence type="ECO:0000313" key="2">
    <source>
        <dbReference type="EMBL" id="CAP29905.1"/>
    </source>
</evidence>
<evidence type="ECO:0000313" key="4">
    <source>
        <dbReference type="WormBase" id="CBG10493"/>
    </source>
</evidence>
<sequence>MKSYKRPNYSPFEVLSPILVIFHRFFEFPLQILSPVFCFLFAEKLEKWPGDKCRKLEIEILVYSEDSTATVLLKGKKRSESPNFKSNFYREPGNSQFSGTSTKYSGKETTEEEEGRKTGTSEVSNSLISRKFPADNFCQSLLTEILQRLLLPDLDRHRKKTKADRSRSFDAVPANTMTAEENNITFN</sequence>
<feature type="compositionally biased region" description="Basic and acidic residues" evidence="1">
    <location>
        <begin position="105"/>
        <end position="119"/>
    </location>
</feature>
<dbReference type="EMBL" id="HE600935">
    <property type="protein sequence ID" value="CAP29905.1"/>
    <property type="molecule type" value="Genomic_DNA"/>
</dbReference>
<name>A8XAX7_CAEBR</name>
<dbReference type="KEGG" id="cbr:CBG_10493"/>
<dbReference type="WormBase" id="CBG10493">
    <property type="protein sequence ID" value="CBP16877"/>
    <property type="gene ID" value="WBGene00031873"/>
</dbReference>
<protein>
    <submittedName>
        <fullName evidence="2">Protein CBG10493</fullName>
    </submittedName>
</protein>
<organism evidence="2 3">
    <name type="scientific">Caenorhabditis briggsae</name>
    <dbReference type="NCBI Taxonomy" id="6238"/>
    <lineage>
        <taxon>Eukaryota</taxon>
        <taxon>Metazoa</taxon>
        <taxon>Ecdysozoa</taxon>
        <taxon>Nematoda</taxon>
        <taxon>Chromadorea</taxon>
        <taxon>Rhabditida</taxon>
        <taxon>Rhabditina</taxon>
        <taxon>Rhabditomorpha</taxon>
        <taxon>Rhabditoidea</taxon>
        <taxon>Rhabditidae</taxon>
        <taxon>Peloderinae</taxon>
        <taxon>Caenorhabditis</taxon>
    </lineage>
</organism>
<dbReference type="Proteomes" id="UP000008549">
    <property type="component" value="Unassembled WGS sequence"/>
</dbReference>
<keyword evidence="3" id="KW-1185">Reference proteome</keyword>
<dbReference type="AlphaFoldDB" id="A8XAX7"/>
<gene>
    <name evidence="2 4" type="ORF">CBG10493</name>
    <name evidence="2" type="ORF">CBG_10493</name>
</gene>
<dbReference type="HOGENOM" id="CLU_1448940_0_0_1"/>
<feature type="region of interest" description="Disordered" evidence="1">
    <location>
        <begin position="83"/>
        <end position="123"/>
    </location>
</feature>
<dbReference type="CTD" id="8577823"/>
<dbReference type="InParanoid" id="A8XAX7"/>
<reference evidence="2 3" key="2">
    <citation type="journal article" date="2011" name="PLoS Genet.">
        <title>Caenorhabditis briggsae recombinant inbred line genotypes reveal inter-strain incompatibility and the evolution of recombination.</title>
        <authorList>
            <person name="Ross J.A."/>
            <person name="Koboldt D.C."/>
            <person name="Staisch J.E."/>
            <person name="Chamberlin H.M."/>
            <person name="Gupta B.P."/>
            <person name="Miller R.D."/>
            <person name="Baird S.E."/>
            <person name="Haag E.S."/>
        </authorList>
    </citation>
    <scope>NUCLEOTIDE SEQUENCE [LARGE SCALE GENOMIC DNA]</scope>
    <source>
        <strain evidence="2 3">AF16</strain>
    </source>
</reference>
<reference evidence="2 3" key="1">
    <citation type="journal article" date="2003" name="PLoS Biol.">
        <title>The genome sequence of Caenorhabditis briggsae: a platform for comparative genomics.</title>
        <authorList>
            <person name="Stein L.D."/>
            <person name="Bao Z."/>
            <person name="Blasiar D."/>
            <person name="Blumenthal T."/>
            <person name="Brent M.R."/>
            <person name="Chen N."/>
            <person name="Chinwalla A."/>
            <person name="Clarke L."/>
            <person name="Clee C."/>
            <person name="Coghlan A."/>
            <person name="Coulson A."/>
            <person name="D'Eustachio P."/>
            <person name="Fitch D.H."/>
            <person name="Fulton L.A."/>
            <person name="Fulton R.E."/>
            <person name="Griffiths-Jones S."/>
            <person name="Harris T.W."/>
            <person name="Hillier L.W."/>
            <person name="Kamath R."/>
            <person name="Kuwabara P.E."/>
            <person name="Mardis E.R."/>
            <person name="Marra M.A."/>
            <person name="Miner T.L."/>
            <person name="Minx P."/>
            <person name="Mullikin J.C."/>
            <person name="Plumb R.W."/>
            <person name="Rogers J."/>
            <person name="Schein J.E."/>
            <person name="Sohrmann M."/>
            <person name="Spieth J."/>
            <person name="Stajich J.E."/>
            <person name="Wei C."/>
            <person name="Willey D."/>
            <person name="Wilson R.K."/>
            <person name="Durbin R."/>
            <person name="Waterston R.H."/>
        </authorList>
    </citation>
    <scope>NUCLEOTIDE SEQUENCE [LARGE SCALE GENOMIC DNA]</scope>
    <source>
        <strain evidence="2 3">AF16</strain>
    </source>
</reference>
<evidence type="ECO:0000313" key="3">
    <source>
        <dbReference type="Proteomes" id="UP000008549"/>
    </source>
</evidence>
<accession>A8XAX7</accession>
<evidence type="ECO:0000256" key="1">
    <source>
        <dbReference type="SAM" id="MobiDB-lite"/>
    </source>
</evidence>